<name>A0A4C1WD31_EUMVA</name>
<dbReference type="STRING" id="151549.A0A4C1WD31"/>
<keyword evidence="3" id="KW-1185">Reference proteome</keyword>
<evidence type="ECO:0000256" key="1">
    <source>
        <dbReference type="SAM" id="MobiDB-lite"/>
    </source>
</evidence>
<proteinExistence type="predicted"/>
<gene>
    <name evidence="2" type="primary">Ggamma30A</name>
    <name evidence="2" type="ORF">EVAR_36823_1</name>
</gene>
<feature type="region of interest" description="Disordered" evidence="1">
    <location>
        <begin position="1"/>
        <end position="25"/>
    </location>
</feature>
<dbReference type="Gene3D" id="4.10.260.10">
    <property type="entry name" value="Transducin (heterotrimeric G protein), gamma chain"/>
    <property type="match status" value="1"/>
</dbReference>
<evidence type="ECO:0000313" key="3">
    <source>
        <dbReference type="Proteomes" id="UP000299102"/>
    </source>
</evidence>
<dbReference type="AlphaFoldDB" id="A0A4C1WD31"/>
<reference evidence="2 3" key="1">
    <citation type="journal article" date="2019" name="Commun. Biol.">
        <title>The bagworm genome reveals a unique fibroin gene that provides high tensile strength.</title>
        <authorList>
            <person name="Kono N."/>
            <person name="Nakamura H."/>
            <person name="Ohtoshi R."/>
            <person name="Tomita M."/>
            <person name="Numata K."/>
            <person name="Arakawa K."/>
        </authorList>
    </citation>
    <scope>NUCLEOTIDE SEQUENCE [LARGE SCALE GENOMIC DNA]</scope>
</reference>
<protein>
    <submittedName>
        <fullName evidence="2">Guanine nucleotide-binding protein subunit gamma-e</fullName>
    </submittedName>
</protein>
<dbReference type="InterPro" id="IPR036284">
    <property type="entry name" value="GGL_sf"/>
</dbReference>
<dbReference type="GO" id="GO:0007186">
    <property type="term" value="P:G protein-coupled receptor signaling pathway"/>
    <property type="evidence" value="ECO:0007669"/>
    <property type="project" value="InterPro"/>
</dbReference>
<dbReference type="SUPFAM" id="SSF48670">
    <property type="entry name" value="Transducin (heterotrimeric G protein), gamma chain"/>
    <property type="match status" value="1"/>
</dbReference>
<dbReference type="EMBL" id="BGZK01000523">
    <property type="protein sequence ID" value="GBP48389.1"/>
    <property type="molecule type" value="Genomic_DNA"/>
</dbReference>
<evidence type="ECO:0000313" key="2">
    <source>
        <dbReference type="EMBL" id="GBP48389.1"/>
    </source>
</evidence>
<sequence length="140" mass="15874">MRFPKLPAQPRKSDLVYPSPSHPRPLTRRSCVSVCVLYDRTCAMDPSILAAMDKEALKKQIENMKYQASMERWPLSKSIAAFLFEYKSRERTTTSTAFTPSTLALAVDAVGFPCRLSRSPLEYNDSPHKCRSHSFSTINI</sequence>
<dbReference type="Proteomes" id="UP000299102">
    <property type="component" value="Unassembled WGS sequence"/>
</dbReference>
<dbReference type="OrthoDB" id="9922095at2759"/>
<organism evidence="2 3">
    <name type="scientific">Eumeta variegata</name>
    <name type="common">Bagworm moth</name>
    <name type="synonym">Eumeta japonica</name>
    <dbReference type="NCBI Taxonomy" id="151549"/>
    <lineage>
        <taxon>Eukaryota</taxon>
        <taxon>Metazoa</taxon>
        <taxon>Ecdysozoa</taxon>
        <taxon>Arthropoda</taxon>
        <taxon>Hexapoda</taxon>
        <taxon>Insecta</taxon>
        <taxon>Pterygota</taxon>
        <taxon>Neoptera</taxon>
        <taxon>Endopterygota</taxon>
        <taxon>Lepidoptera</taxon>
        <taxon>Glossata</taxon>
        <taxon>Ditrysia</taxon>
        <taxon>Tineoidea</taxon>
        <taxon>Psychidae</taxon>
        <taxon>Oiketicinae</taxon>
        <taxon>Eumeta</taxon>
    </lineage>
</organism>
<accession>A0A4C1WD31</accession>
<comment type="caution">
    <text evidence="2">The sequence shown here is derived from an EMBL/GenBank/DDBJ whole genome shotgun (WGS) entry which is preliminary data.</text>
</comment>